<dbReference type="Pfam" id="PF00248">
    <property type="entry name" value="Aldo_ket_red"/>
    <property type="match status" value="1"/>
</dbReference>
<dbReference type="GeneID" id="19465305"/>
<evidence type="ECO:0000313" key="4">
    <source>
        <dbReference type="Proteomes" id="UP000016922"/>
    </source>
</evidence>
<evidence type="ECO:0000313" key="3">
    <source>
        <dbReference type="EMBL" id="EPE33239.1"/>
    </source>
</evidence>
<dbReference type="CDD" id="cd19077">
    <property type="entry name" value="AKR_AKR8A1-2"/>
    <property type="match status" value="1"/>
</dbReference>
<gene>
    <name evidence="3" type="ORF">GLAREA_06251</name>
</gene>
<dbReference type="InterPro" id="IPR050791">
    <property type="entry name" value="Aldo-Keto_reductase"/>
</dbReference>
<evidence type="ECO:0000259" key="2">
    <source>
        <dbReference type="Pfam" id="PF00248"/>
    </source>
</evidence>
<proteinExistence type="predicted"/>
<dbReference type="PANTHER" id="PTHR43625:SF78">
    <property type="entry name" value="PYRIDOXAL REDUCTASE-RELATED"/>
    <property type="match status" value="1"/>
</dbReference>
<dbReference type="SUPFAM" id="SSF51430">
    <property type="entry name" value="NAD(P)-linked oxidoreductase"/>
    <property type="match status" value="1"/>
</dbReference>
<dbReference type="OMA" id="ARMDRNV"/>
<dbReference type="HOGENOM" id="CLU_023205_2_1_1"/>
<dbReference type="RefSeq" id="XP_008079856.1">
    <property type="nucleotide sequence ID" value="XM_008081665.1"/>
</dbReference>
<dbReference type="InterPro" id="IPR036812">
    <property type="entry name" value="NAD(P)_OxRdtase_dom_sf"/>
</dbReference>
<dbReference type="Proteomes" id="UP000016922">
    <property type="component" value="Unassembled WGS sequence"/>
</dbReference>
<dbReference type="GO" id="GO:0016491">
    <property type="term" value="F:oxidoreductase activity"/>
    <property type="evidence" value="ECO:0007669"/>
    <property type="project" value="UniProtKB-KW"/>
</dbReference>
<keyword evidence="4" id="KW-1185">Reference proteome</keyword>
<evidence type="ECO:0000256" key="1">
    <source>
        <dbReference type="ARBA" id="ARBA00023002"/>
    </source>
</evidence>
<dbReference type="OrthoDB" id="37537at2759"/>
<dbReference type="InterPro" id="IPR023210">
    <property type="entry name" value="NADP_OxRdtase_dom"/>
</dbReference>
<sequence length="403" mass="44567">MNVRRCQLFTTLWIVSYSKVLSRFACHLQVRLCARFAALHSQHQQFAAGRQHGSYVATSYGLRSTSEFLEGSFKGVRGTVAHIDMQKGYTWRPQQVPDEQAFPAMKAAVESGATIWSSSSIYGMPPNPPTAGLLLLRRYFEKYPEDAFKVTLFIRACYDPSTFSPTTTRDGVRASWDECNQILGGVKKIDVFGPARMDQNIPVEETIHALKELVEEGKIGAIGLSEVRAETIKRASAVAPIKFTEVEFSLWSTEIIDNGVAAAAKEHNVILLSYAPLGYGFLSGTVKKVEDIPQGDTRHMFGRFQPENFNKNLELAEKIEAFAKSKNLTSAQLALAWIRAHSNTGVFGTIIPIPGATGVPRVRENSQAVEISAEDKEALDKIVQSFNVAGHRQIPGLESNIWT</sequence>
<organism evidence="3 4">
    <name type="scientific">Glarea lozoyensis (strain ATCC 20868 / MF5171)</name>
    <dbReference type="NCBI Taxonomy" id="1116229"/>
    <lineage>
        <taxon>Eukaryota</taxon>
        <taxon>Fungi</taxon>
        <taxon>Dikarya</taxon>
        <taxon>Ascomycota</taxon>
        <taxon>Pezizomycotina</taxon>
        <taxon>Leotiomycetes</taxon>
        <taxon>Helotiales</taxon>
        <taxon>Helotiaceae</taxon>
        <taxon>Glarea</taxon>
    </lineage>
</organism>
<name>S3D804_GLAL2</name>
<protein>
    <submittedName>
        <fullName evidence="3">NAD(P)-linked oxidoreductase</fullName>
    </submittedName>
</protein>
<dbReference type="AlphaFoldDB" id="S3D804"/>
<dbReference type="eggNOG" id="KOG1575">
    <property type="taxonomic scope" value="Eukaryota"/>
</dbReference>
<dbReference type="EMBL" id="KE145358">
    <property type="protein sequence ID" value="EPE33239.1"/>
    <property type="molecule type" value="Genomic_DNA"/>
</dbReference>
<dbReference type="PANTHER" id="PTHR43625">
    <property type="entry name" value="AFLATOXIN B1 ALDEHYDE REDUCTASE"/>
    <property type="match status" value="1"/>
</dbReference>
<keyword evidence="1" id="KW-0560">Oxidoreductase</keyword>
<dbReference type="GO" id="GO:0005737">
    <property type="term" value="C:cytoplasm"/>
    <property type="evidence" value="ECO:0007669"/>
    <property type="project" value="TreeGrafter"/>
</dbReference>
<accession>S3D804</accession>
<dbReference type="STRING" id="1116229.S3D804"/>
<reference evidence="3 4" key="1">
    <citation type="journal article" date="2013" name="BMC Genomics">
        <title>Genomics-driven discovery of the pneumocandin biosynthetic gene cluster in the fungus Glarea lozoyensis.</title>
        <authorList>
            <person name="Chen L."/>
            <person name="Yue Q."/>
            <person name="Zhang X."/>
            <person name="Xiang M."/>
            <person name="Wang C."/>
            <person name="Li S."/>
            <person name="Che Y."/>
            <person name="Ortiz-Lopez F.J."/>
            <person name="Bills G.F."/>
            <person name="Liu X."/>
            <person name="An Z."/>
        </authorList>
    </citation>
    <scope>NUCLEOTIDE SEQUENCE [LARGE SCALE GENOMIC DNA]</scope>
    <source>
        <strain evidence="4">ATCC 20868 / MF5171</strain>
    </source>
</reference>
<feature type="domain" description="NADP-dependent oxidoreductase" evidence="2">
    <location>
        <begin position="90"/>
        <end position="382"/>
    </location>
</feature>
<dbReference type="KEGG" id="glz:GLAREA_06251"/>
<dbReference type="Gene3D" id="3.20.20.100">
    <property type="entry name" value="NADP-dependent oxidoreductase domain"/>
    <property type="match status" value="1"/>
</dbReference>